<dbReference type="PANTHER" id="PTHR43317">
    <property type="entry name" value="THERMOSPERMINE SYNTHASE ACAULIS5"/>
    <property type="match status" value="1"/>
</dbReference>
<reference evidence="2 3" key="1">
    <citation type="submission" date="2015-06" db="EMBL/GenBank/DDBJ databases">
        <title>Talaromyces atroroseus IBT 11181 draft genome.</title>
        <authorList>
            <person name="Rasmussen K.B."/>
            <person name="Rasmussen S."/>
            <person name="Petersen B."/>
            <person name="Sicheritz-Ponten T."/>
            <person name="Mortensen U.H."/>
            <person name="Thrane U."/>
        </authorList>
    </citation>
    <scope>NUCLEOTIDE SEQUENCE [LARGE SCALE GENOMIC DNA]</scope>
    <source>
        <strain evidence="2 3">IBT 11181</strain>
    </source>
</reference>
<dbReference type="RefSeq" id="XP_020124074.1">
    <property type="nucleotide sequence ID" value="XM_020260505.1"/>
</dbReference>
<dbReference type="GO" id="GO:0006596">
    <property type="term" value="P:polyamine biosynthetic process"/>
    <property type="evidence" value="ECO:0007669"/>
    <property type="project" value="UniProtKB-KW"/>
</dbReference>
<keyword evidence="3" id="KW-1185">Reference proteome</keyword>
<dbReference type="STRING" id="1441469.A0A225AWF7"/>
<name>A0A225AWF7_TALAT</name>
<dbReference type="NCBIfam" id="NF037959">
    <property type="entry name" value="MFS_SpdSyn"/>
    <property type="match status" value="1"/>
</dbReference>
<dbReference type="GeneID" id="31000428"/>
<evidence type="ECO:0000313" key="2">
    <source>
        <dbReference type="EMBL" id="OKL63953.1"/>
    </source>
</evidence>
<dbReference type="Pfam" id="PF01564">
    <property type="entry name" value="Spermine_synth"/>
    <property type="match status" value="1"/>
</dbReference>
<dbReference type="EMBL" id="LFMY01000001">
    <property type="protein sequence ID" value="OKL63953.1"/>
    <property type="molecule type" value="Genomic_DNA"/>
</dbReference>
<keyword evidence="1" id="KW-0620">Polyamine biosynthesis</keyword>
<organism evidence="2 3">
    <name type="scientific">Talaromyces atroroseus</name>
    <dbReference type="NCBI Taxonomy" id="1441469"/>
    <lineage>
        <taxon>Eukaryota</taxon>
        <taxon>Fungi</taxon>
        <taxon>Dikarya</taxon>
        <taxon>Ascomycota</taxon>
        <taxon>Pezizomycotina</taxon>
        <taxon>Eurotiomycetes</taxon>
        <taxon>Eurotiomycetidae</taxon>
        <taxon>Eurotiales</taxon>
        <taxon>Trichocomaceae</taxon>
        <taxon>Talaromyces</taxon>
        <taxon>Talaromyces sect. Trachyspermi</taxon>
    </lineage>
</organism>
<protein>
    <recommendedName>
        <fullName evidence="4">PABS domain-containing protein</fullName>
    </recommendedName>
</protein>
<accession>A0A225AWF7</accession>
<dbReference type="Gene3D" id="3.40.50.150">
    <property type="entry name" value="Vaccinia Virus protein VP39"/>
    <property type="match status" value="1"/>
</dbReference>
<evidence type="ECO:0000313" key="3">
    <source>
        <dbReference type="Proteomes" id="UP000214365"/>
    </source>
</evidence>
<dbReference type="Proteomes" id="UP000214365">
    <property type="component" value="Unassembled WGS sequence"/>
</dbReference>
<evidence type="ECO:0008006" key="4">
    <source>
        <dbReference type="Google" id="ProtNLM"/>
    </source>
</evidence>
<sequence>MFMTTFGLQLVVASVYAIIFPSYMSLFFFSLPAAYLLSTTSVHMPFARSTTQLNLTLQEVNYSLVERQESLTGYISVLDNTQLGFRAMRCDHSLLGGEWTRRPPNYNPKVSDPIYAVFTMLEAVRLVEPGSGLTRREDRDSNALVMYEDNHPLRLNRTTPASLIQHGIETTVVEVDPVVYKFALQHFNFPRNHTAVIDDAITFVETARREAKQYDYIIHDVFTGGVEPVKLFTWEFMQGLDALLKDDGVIAINYAGDLSLPAAGLVVRTIRWVFPECRIFRENGDSEESTENEPLDFTNMVIFCKKKQGTPLKFRPSDENDYLGSQLRELYMYPRREIGPETFDMANYPTVGQQILEVGKTSILETYHTQSAIGHWNIMRSVLPARVWENF</sequence>
<proteinExistence type="predicted"/>
<dbReference type="SUPFAM" id="SSF53335">
    <property type="entry name" value="S-adenosyl-L-methionine-dependent methyltransferases"/>
    <property type="match status" value="1"/>
</dbReference>
<gene>
    <name evidence="2" type="ORF">UA08_00673</name>
</gene>
<evidence type="ECO:0000256" key="1">
    <source>
        <dbReference type="ARBA" id="ARBA00023115"/>
    </source>
</evidence>
<comment type="caution">
    <text evidence="2">The sequence shown here is derived from an EMBL/GenBank/DDBJ whole genome shotgun (WGS) entry which is preliminary data.</text>
</comment>
<dbReference type="AlphaFoldDB" id="A0A225AWF7"/>
<dbReference type="InterPro" id="IPR029063">
    <property type="entry name" value="SAM-dependent_MTases_sf"/>
</dbReference>
<dbReference type="OrthoDB" id="2016285at2759"/>
<dbReference type="PANTHER" id="PTHR43317:SF1">
    <property type="entry name" value="THERMOSPERMINE SYNTHASE ACAULIS5"/>
    <property type="match status" value="1"/>
</dbReference>